<name>A0A2V0RML7_9ZZZZ</name>
<reference evidence="1" key="1">
    <citation type="submission" date="2017-04" db="EMBL/GenBank/DDBJ databases">
        <title>Unveiling RNA virosphere associated with marine microorganisms.</title>
        <authorList>
            <person name="Urayama S."/>
            <person name="Takaki Y."/>
            <person name="Nishi S."/>
            <person name="Yoshida Y."/>
            <person name="Deguchi S."/>
            <person name="Takai K."/>
            <person name="Nunoura T."/>
        </authorList>
    </citation>
    <scope>NUCLEOTIDE SEQUENCE</scope>
</reference>
<comment type="caution">
    <text evidence="1">The sequence shown here is derived from an EMBL/GenBank/DDBJ whole genome shotgun (WGS) entry which is preliminary data.</text>
</comment>
<protein>
    <submittedName>
        <fullName evidence="1">Uncharacterized protein</fullName>
    </submittedName>
</protein>
<evidence type="ECO:0000313" key="1">
    <source>
        <dbReference type="EMBL" id="GBH22240.1"/>
    </source>
</evidence>
<accession>A0A2V0RML7</accession>
<dbReference type="EMBL" id="BDQA01000796">
    <property type="protein sequence ID" value="GBH22240.1"/>
    <property type="molecule type" value="Genomic_RNA"/>
</dbReference>
<sequence length="530" mass="55272">MSIASETKNYAIELAETAMNAFSKQARGNLPAPNGEEGVKVYTAKGGSAITLRSDTTSAAVVYDPEASLRNGQLCSTIYERDTTGKCTKVSKLDLGRATDEFLSVGLVSSGMKVFNSSGVDVIGGTQTAAVLSAVPRDISTLSSTDVANFCSNHERDMASGVVSRDESTLTMALSNHLGAKMCLARSNTLGNTVTRTWDDAIGARRSTVGQSLGPDGVGNLVLPVPEDGTLSAAFAADPAGTIAANPSLTLIDTDRLDADKNPLTLATYTADFFGSLAFSYHTGTTGLQFHMKAVAFDAADNAIEIIDFDTFAVAPVNQSYMTKIQGTLKSSTVPIARVCVFLDRQNIAGITETLILGYSLFKVSAFEECADIPARNMHVCVLEGLNASATLNINTAAVLSGVPDATNVFISSAYDASDAVTIDTNAVKIFMSAITKVLPRAYTVSGHGMMEKTISAMYDSDLVELSFKAMSFKDVAAAVKKAGSLAKMAGKGVADAAPVVEEVASMLATFPGMPGRIASGVAAGAKLLR</sequence>
<proteinExistence type="predicted"/>
<dbReference type="AlphaFoldDB" id="A0A2V0RML7"/>
<organism evidence="1">
    <name type="scientific">viral metagenome</name>
    <dbReference type="NCBI Taxonomy" id="1070528"/>
    <lineage>
        <taxon>unclassified sequences</taxon>
        <taxon>metagenomes</taxon>
        <taxon>organismal metagenomes</taxon>
    </lineage>
</organism>